<gene>
    <name evidence="1" type="ORF">JL107_03120</name>
    <name evidence="2" type="ORF">JL107_03400</name>
</gene>
<evidence type="ECO:0000313" key="1">
    <source>
        <dbReference type="EMBL" id="MBM9475429.1"/>
    </source>
</evidence>
<organism evidence="2 3">
    <name type="scientific">Nakamurella flavida</name>
    <dbReference type="NCBI Taxonomy" id="363630"/>
    <lineage>
        <taxon>Bacteria</taxon>
        <taxon>Bacillati</taxon>
        <taxon>Actinomycetota</taxon>
        <taxon>Actinomycetes</taxon>
        <taxon>Nakamurellales</taxon>
        <taxon>Nakamurellaceae</taxon>
        <taxon>Nakamurella</taxon>
    </lineage>
</organism>
<name>A0A939BZ87_9ACTN</name>
<dbReference type="EMBL" id="JAERWL010000005">
    <property type="protein sequence ID" value="MBM9475483.1"/>
    <property type="molecule type" value="Genomic_DNA"/>
</dbReference>
<comment type="caution">
    <text evidence="2">The sequence shown here is derived from an EMBL/GenBank/DDBJ whole genome shotgun (WGS) entry which is preliminary data.</text>
</comment>
<proteinExistence type="predicted"/>
<protein>
    <recommendedName>
        <fullName evidence="4">Shikimate dehydrogenase</fullName>
    </recommendedName>
</protein>
<dbReference type="Proteomes" id="UP000663801">
    <property type="component" value="Unassembled WGS sequence"/>
</dbReference>
<evidence type="ECO:0000313" key="2">
    <source>
        <dbReference type="EMBL" id="MBM9475483.1"/>
    </source>
</evidence>
<keyword evidence="3" id="KW-1185">Reference proteome</keyword>
<evidence type="ECO:0000313" key="3">
    <source>
        <dbReference type="Proteomes" id="UP000663801"/>
    </source>
</evidence>
<dbReference type="EMBL" id="JAERWL010000004">
    <property type="protein sequence ID" value="MBM9475429.1"/>
    <property type="molecule type" value="Genomic_DNA"/>
</dbReference>
<accession>A0A939BZ87</accession>
<dbReference type="Gene3D" id="3.40.50.720">
    <property type="entry name" value="NAD(P)-binding Rossmann-like Domain"/>
    <property type="match status" value="1"/>
</dbReference>
<dbReference type="RefSeq" id="WP_205255590.1">
    <property type="nucleotide sequence ID" value="NZ_BAAAPV010000003.1"/>
</dbReference>
<evidence type="ECO:0008006" key="4">
    <source>
        <dbReference type="Google" id="ProtNLM"/>
    </source>
</evidence>
<reference evidence="2" key="1">
    <citation type="submission" date="2021-01" db="EMBL/GenBank/DDBJ databases">
        <title>KCTC 19127 draft genome.</title>
        <authorList>
            <person name="An D."/>
        </authorList>
    </citation>
    <scope>NUCLEOTIDE SEQUENCE</scope>
    <source>
        <strain evidence="2">KCTC 19127</strain>
    </source>
</reference>
<dbReference type="AlphaFoldDB" id="A0A939BZ87"/>
<sequence length="330" mass="33706">MTTGSTVLTVPEVAAHRGAPLYLFVGVSTGGSAVHQAFPTWAALFAPDAELRGVDLPETDDPAPFRALVEAMRDNPDVHGAVVTSHKLRLYRACSDLFDRTDPLVGLTHEVNSLDTRSGVSAFARDAQSLAVLDAPLGGAAGPAAPALCLGSGGSAIALLLRSRLDIEATLTAGHAVPMPADRTGALTVVGRREAALAEIGEVAERCGIAADSFATVLARDPAQYAALTSAAAPGTVIINATGLGKTAPGSPLPDAAAFPTGSLAWDFNYRGPLTFLAQAREAGVPTEDGWLYFLAGWSCALAAITGGDAADLLAAVSRVSDPFRPTPTG</sequence>